<dbReference type="Proteomes" id="UP000039021">
    <property type="component" value="Unassembled WGS sequence"/>
</dbReference>
<gene>
    <name evidence="2" type="ORF">ERS007739_05506</name>
</gene>
<protein>
    <submittedName>
        <fullName evidence="2">Uncharacterized protein</fullName>
    </submittedName>
</protein>
<dbReference type="AlphaFoldDB" id="A0A916LGV7"/>
<dbReference type="EMBL" id="CSBK01004544">
    <property type="protein sequence ID" value="CPB98764.1"/>
    <property type="molecule type" value="Genomic_DNA"/>
</dbReference>
<evidence type="ECO:0000256" key="1">
    <source>
        <dbReference type="SAM" id="MobiDB-lite"/>
    </source>
</evidence>
<evidence type="ECO:0000313" key="2">
    <source>
        <dbReference type="EMBL" id="CPB98764.1"/>
    </source>
</evidence>
<proteinExistence type="predicted"/>
<comment type="caution">
    <text evidence="2">The sequence shown here is derived from an EMBL/GenBank/DDBJ whole genome shotgun (WGS) entry which is preliminary data.</text>
</comment>
<sequence length="56" mass="5806">MDRTPSASIASNSPGSISRTNEAPTMSSAAVSEATTQPRSKRPSDSGRTPYGSRHA</sequence>
<organism evidence="2 3">
    <name type="scientific">Mycobacterium tuberculosis</name>
    <dbReference type="NCBI Taxonomy" id="1773"/>
    <lineage>
        <taxon>Bacteria</taxon>
        <taxon>Bacillati</taxon>
        <taxon>Actinomycetota</taxon>
        <taxon>Actinomycetes</taxon>
        <taxon>Mycobacteriales</taxon>
        <taxon>Mycobacteriaceae</taxon>
        <taxon>Mycobacterium</taxon>
        <taxon>Mycobacterium tuberculosis complex</taxon>
    </lineage>
</organism>
<reference evidence="3" key="1">
    <citation type="submission" date="2015-03" db="EMBL/GenBank/DDBJ databases">
        <authorList>
            <consortium name="Pathogen Informatics"/>
        </authorList>
    </citation>
    <scope>NUCLEOTIDE SEQUENCE [LARGE SCALE GENOMIC DNA]</scope>
    <source>
        <strain evidence="3">N09902308</strain>
    </source>
</reference>
<feature type="region of interest" description="Disordered" evidence="1">
    <location>
        <begin position="1"/>
        <end position="56"/>
    </location>
</feature>
<evidence type="ECO:0000313" key="3">
    <source>
        <dbReference type="Proteomes" id="UP000039021"/>
    </source>
</evidence>
<feature type="compositionally biased region" description="Polar residues" evidence="1">
    <location>
        <begin position="1"/>
        <end position="38"/>
    </location>
</feature>
<name>A0A916LGV7_MYCTX</name>
<accession>A0A916LGV7</accession>